<comment type="similarity">
    <text evidence="1">Belongs to the sigma-70 factor family. ECF subfamily.</text>
</comment>
<evidence type="ECO:0000256" key="1">
    <source>
        <dbReference type="ARBA" id="ARBA00010641"/>
    </source>
</evidence>
<dbReference type="Gene3D" id="1.10.10.10">
    <property type="entry name" value="Winged helix-like DNA-binding domain superfamily/Winged helix DNA-binding domain"/>
    <property type="match status" value="1"/>
</dbReference>
<dbReference type="OrthoDB" id="2470848at2"/>
<keyword evidence="2" id="KW-0805">Transcription regulation</keyword>
<dbReference type="eggNOG" id="COG1595">
    <property type="taxonomic scope" value="Bacteria"/>
</dbReference>
<feature type="domain" description="RNA polymerase sigma factor 70 region 4 type 2" evidence="6">
    <location>
        <begin position="107"/>
        <end position="159"/>
    </location>
</feature>
<name>A0A0A3HWM2_9BACL</name>
<dbReference type="PANTHER" id="PTHR43133">
    <property type="entry name" value="RNA POLYMERASE ECF-TYPE SIGMA FACTO"/>
    <property type="match status" value="1"/>
</dbReference>
<evidence type="ECO:0000256" key="4">
    <source>
        <dbReference type="ARBA" id="ARBA00023163"/>
    </source>
</evidence>
<dbReference type="SUPFAM" id="SSF88659">
    <property type="entry name" value="Sigma3 and sigma4 domains of RNA polymerase sigma factors"/>
    <property type="match status" value="1"/>
</dbReference>
<dbReference type="EMBL" id="JPVO01000053">
    <property type="protein sequence ID" value="KGR74748.1"/>
    <property type="molecule type" value="Genomic_DNA"/>
</dbReference>
<evidence type="ECO:0000259" key="6">
    <source>
        <dbReference type="Pfam" id="PF08281"/>
    </source>
</evidence>
<dbReference type="InterPro" id="IPR013325">
    <property type="entry name" value="RNA_pol_sigma_r2"/>
</dbReference>
<dbReference type="Gene3D" id="1.10.1740.10">
    <property type="match status" value="1"/>
</dbReference>
<feature type="domain" description="RNA polymerase sigma-70 region 2" evidence="5">
    <location>
        <begin position="11"/>
        <end position="76"/>
    </location>
</feature>
<dbReference type="RefSeq" id="WP_036201314.1">
    <property type="nucleotide sequence ID" value="NZ_AVCY01000003.1"/>
</dbReference>
<keyword evidence="8" id="KW-1185">Reference proteome</keyword>
<dbReference type="GO" id="GO:0003677">
    <property type="term" value="F:DNA binding"/>
    <property type="evidence" value="ECO:0007669"/>
    <property type="project" value="InterPro"/>
</dbReference>
<gene>
    <name evidence="7" type="ORF">CD33_13245</name>
</gene>
<protein>
    <submittedName>
        <fullName evidence="7">RNA polymerase</fullName>
    </submittedName>
</protein>
<dbReference type="Pfam" id="PF04542">
    <property type="entry name" value="Sigma70_r2"/>
    <property type="match status" value="1"/>
</dbReference>
<accession>A0A0A3HWM2</accession>
<evidence type="ECO:0000256" key="2">
    <source>
        <dbReference type="ARBA" id="ARBA00023015"/>
    </source>
</evidence>
<dbReference type="InterPro" id="IPR039425">
    <property type="entry name" value="RNA_pol_sigma-70-like"/>
</dbReference>
<dbReference type="AlphaFoldDB" id="A0A0A3HWM2"/>
<evidence type="ECO:0000259" key="5">
    <source>
        <dbReference type="Pfam" id="PF04542"/>
    </source>
</evidence>
<dbReference type="GO" id="GO:0006352">
    <property type="term" value="P:DNA-templated transcription initiation"/>
    <property type="evidence" value="ECO:0007669"/>
    <property type="project" value="InterPro"/>
</dbReference>
<evidence type="ECO:0000313" key="8">
    <source>
        <dbReference type="Proteomes" id="UP000030408"/>
    </source>
</evidence>
<keyword evidence="3" id="KW-0731">Sigma factor</keyword>
<dbReference type="InterPro" id="IPR007627">
    <property type="entry name" value="RNA_pol_sigma70_r2"/>
</dbReference>
<dbReference type="InterPro" id="IPR014284">
    <property type="entry name" value="RNA_pol_sigma-70_dom"/>
</dbReference>
<evidence type="ECO:0000313" key="7">
    <source>
        <dbReference type="EMBL" id="KGR74748.1"/>
    </source>
</evidence>
<dbReference type="InterPro" id="IPR013324">
    <property type="entry name" value="RNA_pol_sigma_r3/r4-like"/>
</dbReference>
<dbReference type="SUPFAM" id="SSF88946">
    <property type="entry name" value="Sigma2 domain of RNA polymerase sigma factors"/>
    <property type="match status" value="1"/>
</dbReference>
<dbReference type="Pfam" id="PF08281">
    <property type="entry name" value="Sigma70_r4_2"/>
    <property type="match status" value="1"/>
</dbReference>
<dbReference type="GO" id="GO:0016987">
    <property type="term" value="F:sigma factor activity"/>
    <property type="evidence" value="ECO:0007669"/>
    <property type="project" value="UniProtKB-KW"/>
</dbReference>
<reference evidence="7 8" key="1">
    <citation type="submission" date="2014-02" db="EMBL/GenBank/DDBJ databases">
        <title>Draft genome sequence of Lysinibacillus sinduriensis JCM 15800.</title>
        <authorList>
            <person name="Zhang F."/>
            <person name="Wang G."/>
            <person name="Zhang L."/>
        </authorList>
    </citation>
    <scope>NUCLEOTIDE SEQUENCE [LARGE SCALE GENOMIC DNA]</scope>
    <source>
        <strain evidence="7 8">JCM 15800</strain>
    </source>
</reference>
<dbReference type="InterPro" id="IPR036388">
    <property type="entry name" value="WH-like_DNA-bd_sf"/>
</dbReference>
<sequence>MADNDIIIDWFHEYSDDILNFLIYYTGRSDVEDMVQEVFIRALRRLNTYNELSNAKTWLFSIARNIAIDEIRKQKKERDKQQKLSNFHEQSHIKSPEEIYGLNETIKEIYQVIHTLKQNHRDVLILKGIHELSVKETAAILLWSENKVNVTYHRALKALEKKIGGITYE</sequence>
<dbReference type="STRING" id="1384057.CD33_13245"/>
<organism evidence="7 8">
    <name type="scientific">Ureibacillus sinduriensis BLB-1 = JCM 15800</name>
    <dbReference type="NCBI Taxonomy" id="1384057"/>
    <lineage>
        <taxon>Bacteria</taxon>
        <taxon>Bacillati</taxon>
        <taxon>Bacillota</taxon>
        <taxon>Bacilli</taxon>
        <taxon>Bacillales</taxon>
        <taxon>Caryophanaceae</taxon>
        <taxon>Ureibacillus</taxon>
    </lineage>
</organism>
<keyword evidence="4" id="KW-0804">Transcription</keyword>
<dbReference type="InterPro" id="IPR013249">
    <property type="entry name" value="RNA_pol_sigma70_r4_t2"/>
</dbReference>
<comment type="caution">
    <text evidence="7">The sequence shown here is derived from an EMBL/GenBank/DDBJ whole genome shotgun (WGS) entry which is preliminary data.</text>
</comment>
<dbReference type="Proteomes" id="UP000030408">
    <property type="component" value="Unassembled WGS sequence"/>
</dbReference>
<evidence type="ECO:0000256" key="3">
    <source>
        <dbReference type="ARBA" id="ARBA00023082"/>
    </source>
</evidence>
<dbReference type="PANTHER" id="PTHR43133:SF60">
    <property type="entry name" value="RNA POLYMERASE SIGMA FACTOR SIGV"/>
    <property type="match status" value="1"/>
</dbReference>
<proteinExistence type="inferred from homology"/>
<dbReference type="NCBIfam" id="TIGR02937">
    <property type="entry name" value="sigma70-ECF"/>
    <property type="match status" value="1"/>
</dbReference>